<dbReference type="InterPro" id="IPR032828">
    <property type="entry name" value="PolyA_RNA-bd"/>
</dbReference>
<reference evidence="4" key="1">
    <citation type="submission" date="2018-05" db="EMBL/GenBank/DDBJ databases">
        <authorList>
            <person name="Lanie J.A."/>
            <person name="Ng W.-L."/>
            <person name="Kazmierczak K.M."/>
            <person name="Andrzejewski T.M."/>
            <person name="Davidsen T.M."/>
            <person name="Wayne K.J."/>
            <person name="Tettelin H."/>
            <person name="Glass J.I."/>
            <person name="Rusch D."/>
            <person name="Podicherti R."/>
            <person name="Tsui H.-C.T."/>
            <person name="Winkler M.E."/>
        </authorList>
    </citation>
    <scope>NUCLEOTIDE SEQUENCE</scope>
</reference>
<protein>
    <recommendedName>
        <fullName evidence="5">HD domain-containing protein</fullName>
    </recommendedName>
</protein>
<keyword evidence="1" id="KW-0547">Nucleotide-binding</keyword>
<dbReference type="AlphaFoldDB" id="A0A381ZMG2"/>
<sequence length="276" mass="31288">RFAAQLDFQIDPATFSAVQAHAAKVASVSAERIRDELLKLFRPTHAARGLDLLRESGLLEHVLPELMPTIDCEQTPDYHPEGNVYNHIRLMLDTMPPDAPMELPWTILLHDIAKPATASTGKDGRIHFYGHERVGATMTKTILERLRFSSDEIDTIVFTVRHHMQFKDAPKMRKATLRRMLMRPNFELELEQHRIDCLGSHGKLDIYDFIRTEQAALAEQPALFEPLITGRDLIALGMIPGPALGKLLNEIRDRQLAEEFASRENALTWAKEKAAL</sequence>
<accession>A0A381ZMG2</accession>
<dbReference type="Pfam" id="PF01966">
    <property type="entry name" value="HD"/>
    <property type="match status" value="1"/>
</dbReference>
<feature type="non-terminal residue" evidence="4">
    <location>
        <position position="1"/>
    </location>
</feature>
<evidence type="ECO:0000259" key="2">
    <source>
        <dbReference type="Pfam" id="PF01966"/>
    </source>
</evidence>
<dbReference type="InterPro" id="IPR050124">
    <property type="entry name" value="tRNA_CCA-adding_enzyme"/>
</dbReference>
<organism evidence="4">
    <name type="scientific">marine metagenome</name>
    <dbReference type="NCBI Taxonomy" id="408172"/>
    <lineage>
        <taxon>unclassified sequences</taxon>
        <taxon>metagenomes</taxon>
        <taxon>ecological metagenomes</taxon>
    </lineage>
</organism>
<name>A0A381ZMG2_9ZZZZ</name>
<feature type="domain" description="HD" evidence="2">
    <location>
        <begin position="87"/>
        <end position="176"/>
    </location>
</feature>
<dbReference type="PANTHER" id="PTHR47545">
    <property type="entry name" value="MULTIFUNCTIONAL CCA PROTEIN"/>
    <property type="match status" value="1"/>
</dbReference>
<gene>
    <name evidence="4" type="ORF">METZ01_LOCUS143372</name>
</gene>
<dbReference type="GO" id="GO:0000166">
    <property type="term" value="F:nucleotide binding"/>
    <property type="evidence" value="ECO:0007669"/>
    <property type="project" value="UniProtKB-KW"/>
</dbReference>
<evidence type="ECO:0000259" key="3">
    <source>
        <dbReference type="Pfam" id="PF12627"/>
    </source>
</evidence>
<evidence type="ECO:0008006" key="5">
    <source>
        <dbReference type="Google" id="ProtNLM"/>
    </source>
</evidence>
<feature type="domain" description="tRNA nucleotidyltransferase/poly(A) polymerase RNA and SrmB- binding" evidence="3">
    <location>
        <begin position="7"/>
        <end position="66"/>
    </location>
</feature>
<dbReference type="Pfam" id="PF12627">
    <property type="entry name" value="PolyA_pol_RNAbd"/>
    <property type="match status" value="1"/>
</dbReference>
<evidence type="ECO:0000256" key="1">
    <source>
        <dbReference type="ARBA" id="ARBA00022741"/>
    </source>
</evidence>
<evidence type="ECO:0000313" key="4">
    <source>
        <dbReference type="EMBL" id="SVA90518.1"/>
    </source>
</evidence>
<proteinExistence type="predicted"/>
<dbReference type="Gene3D" id="1.10.3090.10">
    <property type="entry name" value="cca-adding enzyme, domain 2"/>
    <property type="match status" value="1"/>
</dbReference>
<dbReference type="SUPFAM" id="SSF81891">
    <property type="entry name" value="Poly A polymerase C-terminal region-like"/>
    <property type="match status" value="1"/>
</dbReference>
<dbReference type="PANTHER" id="PTHR47545:SF1">
    <property type="entry name" value="MULTIFUNCTIONAL CCA PROTEIN"/>
    <property type="match status" value="1"/>
</dbReference>
<dbReference type="InterPro" id="IPR006674">
    <property type="entry name" value="HD_domain"/>
</dbReference>
<dbReference type="EMBL" id="UINC01021930">
    <property type="protein sequence ID" value="SVA90518.1"/>
    <property type="molecule type" value="Genomic_DNA"/>
</dbReference>